<proteinExistence type="predicted"/>
<dbReference type="InterPro" id="IPR013216">
    <property type="entry name" value="Methyltransf_11"/>
</dbReference>
<protein>
    <submittedName>
        <fullName evidence="3">Methyltransferase domain-containing protein</fullName>
    </submittedName>
</protein>
<dbReference type="Proteomes" id="UP000321571">
    <property type="component" value="Unassembled WGS sequence"/>
</dbReference>
<evidence type="ECO:0000259" key="2">
    <source>
        <dbReference type="Pfam" id="PF08241"/>
    </source>
</evidence>
<organism evidence="3 4">
    <name type="scientific">Aeromicrobium terrae</name>
    <dbReference type="NCBI Taxonomy" id="2498846"/>
    <lineage>
        <taxon>Bacteria</taxon>
        <taxon>Bacillati</taxon>
        <taxon>Actinomycetota</taxon>
        <taxon>Actinomycetes</taxon>
        <taxon>Propionibacteriales</taxon>
        <taxon>Nocardioidaceae</taxon>
        <taxon>Aeromicrobium</taxon>
    </lineage>
</organism>
<evidence type="ECO:0000313" key="4">
    <source>
        <dbReference type="Proteomes" id="UP000321571"/>
    </source>
</evidence>
<dbReference type="Pfam" id="PF08241">
    <property type="entry name" value="Methyltransf_11"/>
    <property type="match status" value="1"/>
</dbReference>
<gene>
    <name evidence="3" type="ORF">FHP06_00855</name>
</gene>
<dbReference type="PANTHER" id="PTHR43861:SF3">
    <property type="entry name" value="PUTATIVE (AFU_ORTHOLOGUE AFUA_2G14390)-RELATED"/>
    <property type="match status" value="1"/>
</dbReference>
<dbReference type="AlphaFoldDB" id="A0A5C8NNP2"/>
<keyword evidence="1 3" id="KW-0808">Transferase</keyword>
<sequence>MGPVRTEVMWNAVLDAVAATSHDRPLDVLDLGGGTGGDAVRLALLGHRVTVVDPSPDALASLDRRASEAGTAVTGILGDTEDLVEHVDAGSFDLVVCHGVLEHVDDPGQALASTAKVLRDGGHVSIVVAGRLAGVVARALAGDFAGAETLFSARADTWDLRTDGPRRFVVAEIDALLAAHGFTPVQTNALRVFADLVPSALVDIEPGARDALFALERLVRTSPDMAALSAGLQSVARLDLTTAPSDRGVPRATV</sequence>
<dbReference type="SUPFAM" id="SSF53335">
    <property type="entry name" value="S-adenosyl-L-methionine-dependent methyltransferases"/>
    <property type="match status" value="1"/>
</dbReference>
<name>A0A5C8NNP2_9ACTN</name>
<dbReference type="GO" id="GO:0008757">
    <property type="term" value="F:S-adenosylmethionine-dependent methyltransferase activity"/>
    <property type="evidence" value="ECO:0007669"/>
    <property type="project" value="InterPro"/>
</dbReference>
<dbReference type="CDD" id="cd02440">
    <property type="entry name" value="AdoMet_MTases"/>
    <property type="match status" value="1"/>
</dbReference>
<accession>A0A5C8NNP2</accession>
<dbReference type="Gene3D" id="3.40.50.150">
    <property type="entry name" value="Vaccinia Virus protein VP39"/>
    <property type="match status" value="1"/>
</dbReference>
<keyword evidence="3" id="KW-0489">Methyltransferase</keyword>
<dbReference type="RefSeq" id="WP_147682889.1">
    <property type="nucleotide sequence ID" value="NZ_VDUX01000001.1"/>
</dbReference>
<keyword evidence="4" id="KW-1185">Reference proteome</keyword>
<feature type="domain" description="Methyltransferase type 11" evidence="2">
    <location>
        <begin position="29"/>
        <end position="125"/>
    </location>
</feature>
<evidence type="ECO:0000313" key="3">
    <source>
        <dbReference type="EMBL" id="TXL62828.1"/>
    </source>
</evidence>
<evidence type="ECO:0000256" key="1">
    <source>
        <dbReference type="ARBA" id="ARBA00022679"/>
    </source>
</evidence>
<dbReference type="EMBL" id="VDUX01000001">
    <property type="protein sequence ID" value="TXL62828.1"/>
    <property type="molecule type" value="Genomic_DNA"/>
</dbReference>
<comment type="caution">
    <text evidence="3">The sequence shown here is derived from an EMBL/GenBank/DDBJ whole genome shotgun (WGS) entry which is preliminary data.</text>
</comment>
<dbReference type="GO" id="GO:0032259">
    <property type="term" value="P:methylation"/>
    <property type="evidence" value="ECO:0007669"/>
    <property type="project" value="UniProtKB-KW"/>
</dbReference>
<reference evidence="3 4" key="1">
    <citation type="submission" date="2019-06" db="EMBL/GenBank/DDBJ databases">
        <title>Aeromicrobium sp. nov., isolated from a maize field.</title>
        <authorList>
            <person name="Lin S.-Y."/>
            <person name="Tsai C.-F."/>
            <person name="Young C.-C."/>
        </authorList>
    </citation>
    <scope>NUCLEOTIDE SEQUENCE [LARGE SCALE GENOMIC DNA]</scope>
    <source>
        <strain evidence="3 4">CC-CFT486</strain>
    </source>
</reference>
<dbReference type="OrthoDB" id="3366024at2"/>
<dbReference type="InterPro" id="IPR029063">
    <property type="entry name" value="SAM-dependent_MTases_sf"/>
</dbReference>
<dbReference type="PANTHER" id="PTHR43861">
    <property type="entry name" value="TRANS-ACONITATE 2-METHYLTRANSFERASE-RELATED"/>
    <property type="match status" value="1"/>
</dbReference>